<dbReference type="EMBL" id="JAGGKS010000003">
    <property type="protein sequence ID" value="MBP1925328.1"/>
    <property type="molecule type" value="Genomic_DNA"/>
</dbReference>
<dbReference type="CDD" id="cd00782">
    <property type="entry name" value="MutL_Trans"/>
    <property type="match status" value="1"/>
</dbReference>
<evidence type="ECO:0000256" key="4">
    <source>
        <dbReference type="HAMAP-Rule" id="MF_00149"/>
    </source>
</evidence>
<comment type="similarity">
    <text evidence="1 4">Belongs to the DNA mismatch repair MutL/HexB family.</text>
</comment>
<dbReference type="InterPro" id="IPR037198">
    <property type="entry name" value="MutL_C_sf"/>
</dbReference>
<dbReference type="InterPro" id="IPR038973">
    <property type="entry name" value="MutL/Mlh/Pms-like"/>
</dbReference>
<dbReference type="SUPFAM" id="SSF54211">
    <property type="entry name" value="Ribosomal protein S5 domain 2-like"/>
    <property type="match status" value="1"/>
</dbReference>
<dbReference type="InterPro" id="IPR014721">
    <property type="entry name" value="Ribsml_uS5_D2-typ_fold_subgr"/>
</dbReference>
<dbReference type="InterPro" id="IPR042121">
    <property type="entry name" value="MutL_C_regsub"/>
</dbReference>
<feature type="domain" description="MutL C-terminal dimerisation" evidence="5">
    <location>
        <begin position="485"/>
        <end position="628"/>
    </location>
</feature>
<evidence type="ECO:0000313" key="7">
    <source>
        <dbReference type="EMBL" id="MBP1925328.1"/>
    </source>
</evidence>
<dbReference type="InterPro" id="IPR013507">
    <property type="entry name" value="DNA_mismatch_S5_2-like"/>
</dbReference>
<dbReference type="SUPFAM" id="SSF118116">
    <property type="entry name" value="DNA mismatch repair protein MutL"/>
    <property type="match status" value="1"/>
</dbReference>
<keyword evidence="3 4" id="KW-0234">DNA repair</keyword>
<dbReference type="InterPro" id="IPR042120">
    <property type="entry name" value="MutL_C_dimsub"/>
</dbReference>
<dbReference type="InterPro" id="IPR014790">
    <property type="entry name" value="MutL_C"/>
</dbReference>
<evidence type="ECO:0000259" key="5">
    <source>
        <dbReference type="SMART" id="SM00853"/>
    </source>
</evidence>
<dbReference type="Gene3D" id="3.30.1370.100">
    <property type="entry name" value="MutL, C-terminal domain, regulatory subdomain"/>
    <property type="match status" value="1"/>
</dbReference>
<dbReference type="InterPro" id="IPR020568">
    <property type="entry name" value="Ribosomal_Su5_D2-typ_SF"/>
</dbReference>
<dbReference type="Pfam" id="PF13589">
    <property type="entry name" value="HATPase_c_3"/>
    <property type="match status" value="1"/>
</dbReference>
<keyword evidence="8" id="KW-1185">Reference proteome</keyword>
<dbReference type="RefSeq" id="WP_209511081.1">
    <property type="nucleotide sequence ID" value="NZ_JAGGKS010000003.1"/>
</dbReference>
<comment type="function">
    <text evidence="4">This protein is involved in the repair of mismatches in DNA. It is required for dam-dependent methyl-directed DNA mismatch repair. May act as a 'molecular matchmaker', a protein that promotes the formation of a stable complex between two or more DNA-binding proteins in an ATP-dependent manner without itself being part of a final effector complex.</text>
</comment>
<reference evidence="7 8" key="1">
    <citation type="submission" date="2021-03" db="EMBL/GenBank/DDBJ databases">
        <title>Genomic Encyclopedia of Type Strains, Phase IV (KMG-IV): sequencing the most valuable type-strain genomes for metagenomic binning, comparative biology and taxonomic classification.</title>
        <authorList>
            <person name="Goeker M."/>
        </authorList>
    </citation>
    <scope>NUCLEOTIDE SEQUENCE [LARGE SCALE GENOMIC DNA]</scope>
    <source>
        <strain evidence="7 8">DSM 24004</strain>
    </source>
</reference>
<name>A0ABS4GCA9_9FIRM</name>
<dbReference type="HAMAP" id="MF_00149">
    <property type="entry name" value="DNA_mis_repair"/>
    <property type="match status" value="1"/>
</dbReference>
<dbReference type="SUPFAM" id="SSF55874">
    <property type="entry name" value="ATPase domain of HSP90 chaperone/DNA topoisomerase II/histidine kinase"/>
    <property type="match status" value="1"/>
</dbReference>
<protein>
    <recommendedName>
        <fullName evidence="4">DNA mismatch repair protein MutL</fullName>
    </recommendedName>
</protein>
<evidence type="ECO:0000256" key="3">
    <source>
        <dbReference type="ARBA" id="ARBA00023204"/>
    </source>
</evidence>
<dbReference type="Gene3D" id="3.30.230.10">
    <property type="match status" value="1"/>
</dbReference>
<keyword evidence="2 4" id="KW-0227">DNA damage</keyword>
<proteinExistence type="inferred from homology"/>
<evidence type="ECO:0000313" key="8">
    <source>
        <dbReference type="Proteomes" id="UP001519342"/>
    </source>
</evidence>
<dbReference type="InterPro" id="IPR002099">
    <property type="entry name" value="MutL/Mlh/PMS"/>
</dbReference>
<evidence type="ECO:0000256" key="2">
    <source>
        <dbReference type="ARBA" id="ARBA00022763"/>
    </source>
</evidence>
<evidence type="ECO:0000256" key="1">
    <source>
        <dbReference type="ARBA" id="ARBA00006082"/>
    </source>
</evidence>
<organism evidence="7 8">
    <name type="scientific">Sedimentibacter acidaminivorans</name>
    <dbReference type="NCBI Taxonomy" id="913099"/>
    <lineage>
        <taxon>Bacteria</taxon>
        <taxon>Bacillati</taxon>
        <taxon>Bacillota</taxon>
        <taxon>Tissierellia</taxon>
        <taxon>Sedimentibacter</taxon>
    </lineage>
</organism>
<dbReference type="Pfam" id="PF08676">
    <property type="entry name" value="MutL_C"/>
    <property type="match status" value="1"/>
</dbReference>
<dbReference type="SMART" id="SM01340">
    <property type="entry name" value="DNA_mis_repair"/>
    <property type="match status" value="1"/>
</dbReference>
<dbReference type="PROSITE" id="PS00058">
    <property type="entry name" value="DNA_MISMATCH_REPAIR_1"/>
    <property type="match status" value="1"/>
</dbReference>
<feature type="domain" description="DNA mismatch repair protein S5" evidence="6">
    <location>
        <begin position="210"/>
        <end position="328"/>
    </location>
</feature>
<dbReference type="NCBIfam" id="TIGR00585">
    <property type="entry name" value="mutl"/>
    <property type="match status" value="1"/>
</dbReference>
<dbReference type="Pfam" id="PF01119">
    <property type="entry name" value="DNA_mis_repair"/>
    <property type="match status" value="1"/>
</dbReference>
<dbReference type="Gene3D" id="3.30.1540.20">
    <property type="entry name" value="MutL, C-terminal domain, dimerisation subdomain"/>
    <property type="match status" value="1"/>
</dbReference>
<dbReference type="Proteomes" id="UP001519342">
    <property type="component" value="Unassembled WGS sequence"/>
</dbReference>
<dbReference type="Gene3D" id="3.30.565.10">
    <property type="entry name" value="Histidine kinase-like ATPase, C-terminal domain"/>
    <property type="match status" value="1"/>
</dbReference>
<accession>A0ABS4GCA9</accession>
<evidence type="ECO:0000259" key="6">
    <source>
        <dbReference type="SMART" id="SM01340"/>
    </source>
</evidence>
<comment type="caution">
    <text evidence="7">The sequence shown here is derived from an EMBL/GenBank/DDBJ whole genome shotgun (WGS) entry which is preliminary data.</text>
</comment>
<dbReference type="SMART" id="SM00853">
    <property type="entry name" value="MutL_C"/>
    <property type="match status" value="1"/>
</dbReference>
<dbReference type="PANTHER" id="PTHR10073:SF12">
    <property type="entry name" value="DNA MISMATCH REPAIR PROTEIN MLH1"/>
    <property type="match status" value="1"/>
</dbReference>
<gene>
    <name evidence="4" type="primary">mutL</name>
    <name evidence="7" type="ORF">J2Z76_001187</name>
</gene>
<sequence length="673" mass="77674">MAKIIHLLDNDTINKIAAGEVIENPKSIVKELVENSIDAGSDEIIIEIKNGGKNLIRITDNGKGIDRGEIEDAFKRHCTSKIQTSDDLNSLFTLGFRGEALASIAAVSQIEVISRTIDEQYGVKLVIKGGEVTLKEDIGCPVGTTISVTELFYNVPARKKFLKSDASESSHINEIVSSLALSKKNISFKYINNNNIAFKTPKTNNFINTISSLYDKDLYDSLLSVNYQSNLISIQGYTSNLNYYRGNRKNQLVFVNGRYIKHKRINYYIEAAYYTLLPKNKYPACFLKLEINPTLVDVNVHPAKTEVRFQNEELILNEVKNAIYKSLRTNNIIKEVKKETIIHNNIEKKNKEESIFEDYIVIDSDTNLKNQSNKFSKNNYSDYTNNYKKSYENHNDNIKYTEINVSDKANLNHIFDDIIEESVLMEEKTDFEIQENNVSTEKIYTTPIAHELYLPKQEQEQQTFIEIHDYEKDDLSKNSIPELSIVGIMMDTYIICESRDTLEMYMIDQHAAHERINYEKFLYQYNNREILKQELIVPEVINLSYDDYYLSIENKEIFEQIGLTIEVFGSNSIIINNIPIIFSNANIKDLFYTVLDSLKNINKSKLNLEIDKIIKKACVKSVKAGDKLHMLEVKRLIDDLKNTHNPYTCPHGRPVIIKMTKYEIERMFERIQN</sequence>
<dbReference type="InterPro" id="IPR036890">
    <property type="entry name" value="HATPase_C_sf"/>
</dbReference>
<dbReference type="InterPro" id="IPR014762">
    <property type="entry name" value="DNA_mismatch_repair_CS"/>
</dbReference>
<dbReference type="CDD" id="cd16926">
    <property type="entry name" value="HATPase_MutL-MLH-PMS-like"/>
    <property type="match status" value="1"/>
</dbReference>
<dbReference type="PANTHER" id="PTHR10073">
    <property type="entry name" value="DNA MISMATCH REPAIR PROTEIN MLH, PMS, MUTL"/>
    <property type="match status" value="1"/>
</dbReference>
<dbReference type="InterPro" id="IPR020667">
    <property type="entry name" value="DNA_mismatch_repair_MutL"/>
</dbReference>